<evidence type="ECO:0000313" key="2">
    <source>
        <dbReference type="Proteomes" id="UP000280417"/>
    </source>
</evidence>
<dbReference type="AlphaFoldDB" id="A0A662DJY4"/>
<dbReference type="EMBL" id="QMQA01000055">
    <property type="protein sequence ID" value="RLE14206.1"/>
    <property type="molecule type" value="Genomic_DNA"/>
</dbReference>
<organism evidence="1 2">
    <name type="scientific">Aerophobetes bacterium</name>
    <dbReference type="NCBI Taxonomy" id="2030807"/>
    <lineage>
        <taxon>Bacteria</taxon>
        <taxon>Candidatus Aerophobota</taxon>
    </lineage>
</organism>
<protein>
    <submittedName>
        <fullName evidence="1">Uncharacterized protein</fullName>
    </submittedName>
</protein>
<proteinExistence type="predicted"/>
<gene>
    <name evidence="1" type="ORF">DRJ04_02840</name>
</gene>
<dbReference type="Proteomes" id="UP000280417">
    <property type="component" value="Unassembled WGS sequence"/>
</dbReference>
<reference evidence="1 2" key="1">
    <citation type="submission" date="2018-06" db="EMBL/GenBank/DDBJ databases">
        <title>Extensive metabolic versatility and redundancy in microbially diverse, dynamic hydrothermal sediments.</title>
        <authorList>
            <person name="Dombrowski N."/>
            <person name="Teske A."/>
            <person name="Baker B.J."/>
        </authorList>
    </citation>
    <scope>NUCLEOTIDE SEQUENCE [LARGE SCALE GENOMIC DNA]</scope>
    <source>
        <strain evidence="1">B3_G15</strain>
    </source>
</reference>
<accession>A0A662DJY4</accession>
<name>A0A662DJY4_UNCAE</name>
<sequence length="206" mass="24524">MSKKTLGKIKKPSVEEYKRYGKKRKLYLVPLLISGEEMDISEDYKNKLKKYWKQVEARLGELEEKIGRVTKIYCEMVDREGEKAEEVIQKMDKMLWQMVKYFLDKGARLKGIEDAVLLREHFDWLRCLSLNLKSDRVKGFITSFFAQNLRERDEHISGVINKDLGPEEIAVLFIRENNSLKLARDIEIFRIFPPVLNELRNYFQRK</sequence>
<comment type="caution">
    <text evidence="1">The sequence shown here is derived from an EMBL/GenBank/DDBJ whole genome shotgun (WGS) entry which is preliminary data.</text>
</comment>
<evidence type="ECO:0000313" key="1">
    <source>
        <dbReference type="EMBL" id="RLE14206.1"/>
    </source>
</evidence>